<organism evidence="5 6">
    <name type="scientific">Clostridium porci</name>
    <dbReference type="NCBI Taxonomy" id="2605778"/>
    <lineage>
        <taxon>Bacteria</taxon>
        <taxon>Bacillati</taxon>
        <taxon>Bacillota</taxon>
        <taxon>Clostridia</taxon>
        <taxon>Eubacteriales</taxon>
        <taxon>Clostridiaceae</taxon>
        <taxon>Clostridium</taxon>
    </lineage>
</organism>
<dbReference type="Proteomes" id="UP000429958">
    <property type="component" value="Unassembled WGS sequence"/>
</dbReference>
<dbReference type="RefSeq" id="WP_268890685.1">
    <property type="nucleotide sequence ID" value="NZ_VUMD01000020.1"/>
</dbReference>
<evidence type="ECO:0000313" key="6">
    <source>
        <dbReference type="Proteomes" id="UP000429958"/>
    </source>
</evidence>
<dbReference type="InterPro" id="IPR022464">
    <property type="entry name" value="Strep_pil_isopept_link"/>
</dbReference>
<dbReference type="Pfam" id="PF17802">
    <property type="entry name" value="SpaA"/>
    <property type="match status" value="1"/>
</dbReference>
<keyword evidence="6" id="KW-1185">Reference proteome</keyword>
<dbReference type="InterPro" id="IPR013783">
    <property type="entry name" value="Ig-like_fold"/>
</dbReference>
<feature type="domain" description="SpaA-like prealbumin fold" evidence="3">
    <location>
        <begin position="7"/>
        <end position="72"/>
    </location>
</feature>
<accession>A0A7X2NNW2</accession>
<feature type="domain" description="DUF7601" evidence="4">
    <location>
        <begin position="107"/>
        <end position="206"/>
    </location>
</feature>
<feature type="non-terminal residue" evidence="5">
    <location>
        <position position="1"/>
    </location>
</feature>
<feature type="region of interest" description="Disordered" evidence="1">
    <location>
        <begin position="343"/>
        <end position="366"/>
    </location>
</feature>
<evidence type="ECO:0008006" key="7">
    <source>
        <dbReference type="Google" id="ProtNLM"/>
    </source>
</evidence>
<evidence type="ECO:0000259" key="2">
    <source>
        <dbReference type="Pfam" id="PF12892"/>
    </source>
</evidence>
<dbReference type="InterPro" id="IPR041033">
    <property type="entry name" value="SpaA_PFL_dom_1"/>
</dbReference>
<gene>
    <name evidence="5" type="ORF">FYJ39_17050</name>
</gene>
<comment type="caution">
    <text evidence="5">The sequence shown here is derived from an EMBL/GenBank/DDBJ whole genome shotgun (WGS) entry which is preliminary data.</text>
</comment>
<evidence type="ECO:0000259" key="3">
    <source>
        <dbReference type="Pfam" id="PF17802"/>
    </source>
</evidence>
<dbReference type="InterPro" id="IPR055382">
    <property type="entry name" value="DUF7601"/>
</dbReference>
<evidence type="ECO:0000259" key="4">
    <source>
        <dbReference type="Pfam" id="PF24547"/>
    </source>
</evidence>
<name>A0A7X2NNW2_9CLOT</name>
<dbReference type="Gene3D" id="2.60.40.3050">
    <property type="match status" value="1"/>
</dbReference>
<evidence type="ECO:0000313" key="5">
    <source>
        <dbReference type="EMBL" id="MSS38193.1"/>
    </source>
</evidence>
<dbReference type="Pfam" id="PF24547">
    <property type="entry name" value="DUF7601"/>
    <property type="match status" value="1"/>
</dbReference>
<sequence length="408" mass="43432">FSKVKLGGEELPGAKIEIYKGTDKVDGWESTTDSHTLSLEAGTYRFHEEAAPEGFVAVTDFEFTVKADGSVTLGTIAQGETVVAENGKITVTDNAKTTPPTPDKKVGDLTVTKTVSGSRGDQNKEFTFTVTLDRTDITGQYGDMTFTGGVATFTLKHGQSNTASELPAGVAYTVEESDNSGYTVTKTNATGTIQKGVTATAAFENYKGGSGGGSSHTPQAARVTLTATKTVDGLIPTGSGFTFFLDDANGQRMQVKNNQGSHITFDPLTFTKTGTYVYYITEQTGNDKNINYDTASYKVTVTVTCPYDYEASVSYEKNGQAYHSVPAFANTTKPAVPVQPQTPVVPVQPQTPPVITPSRPLDNVPKTEDNTNLTLWSILAAASLLSLTALLAGNKTRKPHSQGKRNKS</sequence>
<dbReference type="Pfam" id="PF12892">
    <property type="entry name" value="FctA"/>
    <property type="match status" value="1"/>
</dbReference>
<reference evidence="5 6" key="1">
    <citation type="submission" date="2019-08" db="EMBL/GenBank/DDBJ databases">
        <title>In-depth cultivation of the pig gut microbiome towards novel bacterial diversity and tailored functional studies.</title>
        <authorList>
            <person name="Wylensek D."/>
            <person name="Hitch T.C.A."/>
            <person name="Clavel T."/>
        </authorList>
    </citation>
    <scope>NUCLEOTIDE SEQUENCE [LARGE SCALE GENOMIC DNA]</scope>
    <source>
        <strain evidence="5 6">WCA-389-WT-23D1</strain>
    </source>
</reference>
<dbReference type="Gene3D" id="2.60.40.1140">
    <property type="entry name" value="Collagen-binding surface protein Cna, B-type domain"/>
    <property type="match status" value="1"/>
</dbReference>
<dbReference type="NCBIfam" id="TIGR03786">
    <property type="entry name" value="strep_pil_rpt"/>
    <property type="match status" value="1"/>
</dbReference>
<feature type="domain" description="Streptococcal pilin isopeptide linkage" evidence="2">
    <location>
        <begin position="226"/>
        <end position="331"/>
    </location>
</feature>
<evidence type="ECO:0000256" key="1">
    <source>
        <dbReference type="SAM" id="MobiDB-lite"/>
    </source>
</evidence>
<dbReference type="AlphaFoldDB" id="A0A7X2NNW2"/>
<dbReference type="EMBL" id="VUMD01000020">
    <property type="protein sequence ID" value="MSS38193.1"/>
    <property type="molecule type" value="Genomic_DNA"/>
</dbReference>
<dbReference type="Gene3D" id="2.60.40.10">
    <property type="entry name" value="Immunoglobulins"/>
    <property type="match status" value="1"/>
</dbReference>
<protein>
    <recommendedName>
        <fullName evidence="7">LPXTG cell wall anchor domain-containing protein</fullName>
    </recommendedName>
</protein>
<dbReference type="InterPro" id="IPR038174">
    <property type="entry name" value="Strep_pil_link_sf"/>
</dbReference>
<proteinExistence type="predicted"/>